<dbReference type="PANTHER" id="PTHR35797">
    <property type="entry name" value="PROTEASE-RELATED"/>
    <property type="match status" value="1"/>
</dbReference>
<keyword evidence="4" id="KW-1185">Reference proteome</keyword>
<evidence type="ECO:0000256" key="1">
    <source>
        <dbReference type="SAM" id="Phobius"/>
    </source>
</evidence>
<dbReference type="InterPro" id="IPR003675">
    <property type="entry name" value="Rce1/LyrA-like_dom"/>
</dbReference>
<keyword evidence="1" id="KW-0472">Membrane</keyword>
<dbReference type="Proteomes" id="UP001596447">
    <property type="component" value="Unassembled WGS sequence"/>
</dbReference>
<sequence length="304" mass="32398">MEVPDELETRRLAVFLAVSFGVAWAVGAYIYATGGLGQSTSLLPGVSVPRVLVLLVVGYMWAPALGNVVARLVTDEGRENHLLRLHLRERWRVWLAAWVGPVVLTLLGVGLYFATFPGRFSFAPIRELLGPQSPLSPATFVLVQVVQATLLAPVINAVATFGEEFGWRGYLLPKLLPLGRREAVLVSGVVWGVWHWPVIYMGYNYGVGYPGAPWTGMLAMVVFAVGVGAFLSWATLRSGSVWPAVVGHGSVNGIGAIGTFLVVGSPSPLLGPGATGVLVALPWLVVTVWLLADADRLAPVEPSG</sequence>
<comment type="caution">
    <text evidence="3">The sequence shown here is derived from an EMBL/GenBank/DDBJ whole genome shotgun (WGS) entry which is preliminary data.</text>
</comment>
<evidence type="ECO:0000313" key="3">
    <source>
        <dbReference type="EMBL" id="MFC7200148.1"/>
    </source>
</evidence>
<evidence type="ECO:0000259" key="2">
    <source>
        <dbReference type="Pfam" id="PF02517"/>
    </source>
</evidence>
<feature type="transmembrane region" description="Helical" evidence="1">
    <location>
        <begin position="93"/>
        <end position="115"/>
    </location>
</feature>
<feature type="transmembrane region" description="Helical" evidence="1">
    <location>
        <begin position="269"/>
        <end position="292"/>
    </location>
</feature>
<feature type="transmembrane region" description="Helical" evidence="1">
    <location>
        <begin position="12"/>
        <end position="32"/>
    </location>
</feature>
<dbReference type="AlphaFoldDB" id="A0ABD5Z4Q2"/>
<dbReference type="EC" id="3.4.-.-" evidence="3"/>
<dbReference type="Pfam" id="PF02517">
    <property type="entry name" value="Rce1-like"/>
    <property type="match status" value="1"/>
</dbReference>
<keyword evidence="1" id="KW-1133">Transmembrane helix</keyword>
<organism evidence="3 4">
    <name type="scientific">Halospeciosus flavus</name>
    <dbReference type="NCBI Taxonomy" id="3032283"/>
    <lineage>
        <taxon>Archaea</taxon>
        <taxon>Methanobacteriati</taxon>
        <taxon>Methanobacteriota</taxon>
        <taxon>Stenosarchaea group</taxon>
        <taxon>Halobacteria</taxon>
        <taxon>Halobacteriales</taxon>
        <taxon>Halobacteriaceae</taxon>
        <taxon>Halospeciosus</taxon>
    </lineage>
</organism>
<accession>A0ABD5Z4Q2</accession>
<feature type="transmembrane region" description="Helical" evidence="1">
    <location>
        <begin position="241"/>
        <end position="263"/>
    </location>
</feature>
<reference evidence="3 4" key="1">
    <citation type="journal article" date="2019" name="Int. J. Syst. Evol. Microbiol.">
        <title>The Global Catalogue of Microorganisms (GCM) 10K type strain sequencing project: providing services to taxonomists for standard genome sequencing and annotation.</title>
        <authorList>
            <consortium name="The Broad Institute Genomics Platform"/>
            <consortium name="The Broad Institute Genome Sequencing Center for Infectious Disease"/>
            <person name="Wu L."/>
            <person name="Ma J."/>
        </authorList>
    </citation>
    <scope>NUCLEOTIDE SEQUENCE [LARGE SCALE GENOMIC DNA]</scope>
    <source>
        <strain evidence="3 4">XZGYJ-43</strain>
    </source>
</reference>
<feature type="transmembrane region" description="Helical" evidence="1">
    <location>
        <begin position="52"/>
        <end position="73"/>
    </location>
</feature>
<dbReference type="GO" id="GO:0080120">
    <property type="term" value="P:CAAX-box protein maturation"/>
    <property type="evidence" value="ECO:0007669"/>
    <property type="project" value="UniProtKB-ARBA"/>
</dbReference>
<name>A0ABD5Z4Q2_9EURY</name>
<dbReference type="InterPro" id="IPR042150">
    <property type="entry name" value="MmRce1-like"/>
</dbReference>
<dbReference type="GO" id="GO:0004175">
    <property type="term" value="F:endopeptidase activity"/>
    <property type="evidence" value="ECO:0007669"/>
    <property type="project" value="UniProtKB-ARBA"/>
</dbReference>
<dbReference type="PANTHER" id="PTHR35797:SF1">
    <property type="entry name" value="PROTEASE"/>
    <property type="match status" value="1"/>
</dbReference>
<feature type="transmembrane region" description="Helical" evidence="1">
    <location>
        <begin position="135"/>
        <end position="162"/>
    </location>
</feature>
<feature type="transmembrane region" description="Helical" evidence="1">
    <location>
        <begin position="183"/>
        <end position="203"/>
    </location>
</feature>
<gene>
    <name evidence="3" type="ORF">ACFQJ9_12130</name>
</gene>
<feature type="transmembrane region" description="Helical" evidence="1">
    <location>
        <begin position="215"/>
        <end position="234"/>
    </location>
</feature>
<evidence type="ECO:0000313" key="4">
    <source>
        <dbReference type="Proteomes" id="UP001596447"/>
    </source>
</evidence>
<dbReference type="RefSeq" id="WP_279526938.1">
    <property type="nucleotide sequence ID" value="NZ_CP122312.1"/>
</dbReference>
<proteinExistence type="predicted"/>
<feature type="domain" description="CAAX prenyl protease 2/Lysostaphin resistance protein A-like" evidence="2">
    <location>
        <begin position="149"/>
        <end position="253"/>
    </location>
</feature>
<keyword evidence="3" id="KW-0378">Hydrolase</keyword>
<keyword evidence="1" id="KW-0812">Transmembrane</keyword>
<protein>
    <submittedName>
        <fullName evidence="3">CPBP family intramembrane glutamic endopeptidase</fullName>
        <ecNumber evidence="3">3.4.-.-</ecNumber>
    </submittedName>
</protein>
<dbReference type="EMBL" id="JBHTAR010000011">
    <property type="protein sequence ID" value="MFC7200148.1"/>
    <property type="molecule type" value="Genomic_DNA"/>
</dbReference>